<name>A0A814WGA1_9BILA</name>
<dbReference type="EMBL" id="CAJOBC010008577">
    <property type="protein sequence ID" value="CAF3965414.1"/>
    <property type="molecule type" value="Genomic_DNA"/>
</dbReference>
<dbReference type="GO" id="GO:0008115">
    <property type="term" value="F:sarcosine oxidase activity"/>
    <property type="evidence" value="ECO:0007669"/>
    <property type="project" value="TreeGrafter"/>
</dbReference>
<dbReference type="PANTHER" id="PTHR10961:SF7">
    <property type="entry name" value="FAD DEPENDENT OXIDOREDUCTASE DOMAIN-CONTAINING PROTEIN"/>
    <property type="match status" value="1"/>
</dbReference>
<evidence type="ECO:0000259" key="7">
    <source>
        <dbReference type="Pfam" id="PF01593"/>
    </source>
</evidence>
<dbReference type="Gene3D" id="3.50.50.60">
    <property type="entry name" value="FAD/NAD(P)-binding domain"/>
    <property type="match status" value="2"/>
</dbReference>
<dbReference type="InterPro" id="IPR002937">
    <property type="entry name" value="Amino_oxidase"/>
</dbReference>
<comment type="similarity">
    <text evidence="2">Belongs to the MSOX/MTOX family.</text>
</comment>
<dbReference type="Gene3D" id="1.10.405.10">
    <property type="entry name" value="Guanine Nucleotide Dissociation Inhibitor, domain 1"/>
    <property type="match status" value="1"/>
</dbReference>
<dbReference type="AlphaFoldDB" id="A0A814WGA1"/>
<sequence length="493" mass="56685">MFSLLSSDDMRLKRKNPDELWNEAMKSILNTFETEDWSAVENKWDKYSLDSYLNEIGLSRAAIDYMALMLNFETNLFISVLEGIRDRLMINDDTLFYHIQGGNDLLIESLKSECLLIENKRCSIVYNTEITKLQLYDQATTSSITVTWKANTSEVYGSVIVSTTAKSSQLIAFNEREDFLDKYRSMRQLHYDYGGGAIIASYTWSQDSMLWQSVSEQNAIDLALKQIMEIHRLSFEIQKYFQGGKIKHWCDDEYTHGAFALFTPLQESDIFDNLQASVFNVHFMGEHTSTLHGWIEESLLSAVRTALVIQEETFDVVIIGGGPIGLTTAVSLWLKQPTLRIVILEQYQIGESQGSSGAFDVRQFRQMYNEPYLAELANLSFSLWRQLENMANLSYGSILNSENDYLFYGDFIAGQNTVEGDLASIEKTCQQLQMDCLRMNNSELKQRFSSFTFQQQYEGLFHNKSGFINVTTLMKALYQIIIQTKHITIRENE</sequence>
<evidence type="ECO:0000313" key="12">
    <source>
        <dbReference type="Proteomes" id="UP000663829"/>
    </source>
</evidence>
<evidence type="ECO:0000256" key="3">
    <source>
        <dbReference type="ARBA" id="ARBA00022630"/>
    </source>
</evidence>
<gene>
    <name evidence="8" type="ORF">GPM918_LOCUS23714</name>
    <name evidence="9" type="ORF">GPM918_LOCUS23715</name>
    <name evidence="10" type="ORF">SRO942_LOCUS23713</name>
    <name evidence="11" type="ORF">SRO942_LOCUS23714</name>
</gene>
<evidence type="ECO:0000259" key="6">
    <source>
        <dbReference type="Pfam" id="PF01266"/>
    </source>
</evidence>
<evidence type="ECO:0000313" key="11">
    <source>
        <dbReference type="EMBL" id="CAF3965414.1"/>
    </source>
</evidence>
<feature type="domain" description="FAD dependent oxidoreductase" evidence="6">
    <location>
        <begin position="315"/>
        <end position="492"/>
    </location>
</feature>
<keyword evidence="5" id="KW-0560">Oxidoreductase</keyword>
<dbReference type="Gene3D" id="3.30.70.2100">
    <property type="match status" value="1"/>
</dbReference>
<evidence type="ECO:0008006" key="13">
    <source>
        <dbReference type="Google" id="ProtNLM"/>
    </source>
</evidence>
<protein>
    <recommendedName>
        <fullName evidence="13">FAD dependent oxidoreductase domain-containing protein</fullName>
    </recommendedName>
</protein>
<proteinExistence type="inferred from homology"/>
<reference evidence="9" key="1">
    <citation type="submission" date="2021-02" db="EMBL/GenBank/DDBJ databases">
        <authorList>
            <person name="Nowell W R."/>
        </authorList>
    </citation>
    <scope>NUCLEOTIDE SEQUENCE</scope>
</reference>
<keyword evidence="4" id="KW-0274">FAD</keyword>
<dbReference type="Pfam" id="PF01266">
    <property type="entry name" value="DAO"/>
    <property type="match status" value="1"/>
</dbReference>
<dbReference type="EMBL" id="CAJNOQ010008576">
    <property type="protein sequence ID" value="CAF1200904.1"/>
    <property type="molecule type" value="Genomic_DNA"/>
</dbReference>
<dbReference type="InterPro" id="IPR045170">
    <property type="entry name" value="MTOX"/>
</dbReference>
<dbReference type="Gene3D" id="1.10.10.1620">
    <property type="match status" value="1"/>
</dbReference>
<organism evidence="9 12">
    <name type="scientific">Didymodactylos carnosus</name>
    <dbReference type="NCBI Taxonomy" id="1234261"/>
    <lineage>
        <taxon>Eukaryota</taxon>
        <taxon>Metazoa</taxon>
        <taxon>Spiralia</taxon>
        <taxon>Gnathifera</taxon>
        <taxon>Rotifera</taxon>
        <taxon>Eurotatoria</taxon>
        <taxon>Bdelloidea</taxon>
        <taxon>Philodinida</taxon>
        <taxon>Philodinidae</taxon>
        <taxon>Didymodactylos</taxon>
    </lineage>
</organism>
<accession>A0A814WGA1</accession>
<dbReference type="Proteomes" id="UP000681722">
    <property type="component" value="Unassembled WGS sequence"/>
</dbReference>
<evidence type="ECO:0000313" key="10">
    <source>
        <dbReference type="EMBL" id="CAF3965399.1"/>
    </source>
</evidence>
<evidence type="ECO:0000256" key="1">
    <source>
        <dbReference type="ARBA" id="ARBA00001974"/>
    </source>
</evidence>
<dbReference type="Pfam" id="PF01593">
    <property type="entry name" value="Amino_oxidase"/>
    <property type="match status" value="1"/>
</dbReference>
<dbReference type="Gene3D" id="3.30.9.10">
    <property type="entry name" value="D-Amino Acid Oxidase, subunit A, domain 2"/>
    <property type="match status" value="1"/>
</dbReference>
<keyword evidence="3" id="KW-0285">Flavoprotein</keyword>
<evidence type="ECO:0000313" key="9">
    <source>
        <dbReference type="EMBL" id="CAF1200904.1"/>
    </source>
</evidence>
<keyword evidence="12" id="KW-1185">Reference proteome</keyword>
<dbReference type="InterPro" id="IPR006076">
    <property type="entry name" value="FAD-dep_OxRdtase"/>
</dbReference>
<dbReference type="SUPFAM" id="SSF51905">
    <property type="entry name" value="FAD/NAD(P)-binding domain"/>
    <property type="match status" value="2"/>
</dbReference>
<evidence type="ECO:0000256" key="4">
    <source>
        <dbReference type="ARBA" id="ARBA00022827"/>
    </source>
</evidence>
<comment type="caution">
    <text evidence="9">The sequence shown here is derived from an EMBL/GenBank/DDBJ whole genome shotgun (WGS) entry which is preliminary data.</text>
</comment>
<dbReference type="Proteomes" id="UP000663829">
    <property type="component" value="Unassembled WGS sequence"/>
</dbReference>
<dbReference type="InterPro" id="IPR036188">
    <property type="entry name" value="FAD/NAD-bd_sf"/>
</dbReference>
<dbReference type="PANTHER" id="PTHR10961">
    <property type="entry name" value="PEROXISOMAL SARCOSINE OXIDASE"/>
    <property type="match status" value="1"/>
</dbReference>
<dbReference type="GO" id="GO:0050660">
    <property type="term" value="F:flavin adenine dinucleotide binding"/>
    <property type="evidence" value="ECO:0007669"/>
    <property type="project" value="InterPro"/>
</dbReference>
<dbReference type="SUPFAM" id="SSF54373">
    <property type="entry name" value="FAD-linked reductases, C-terminal domain"/>
    <property type="match status" value="1"/>
</dbReference>
<dbReference type="OrthoDB" id="10027792at2759"/>
<dbReference type="EMBL" id="CAJOBC010008577">
    <property type="protein sequence ID" value="CAF3965399.1"/>
    <property type="molecule type" value="Genomic_DNA"/>
</dbReference>
<evidence type="ECO:0000256" key="2">
    <source>
        <dbReference type="ARBA" id="ARBA00010989"/>
    </source>
</evidence>
<comment type="cofactor">
    <cofactor evidence="1">
        <name>FAD</name>
        <dbReference type="ChEBI" id="CHEBI:57692"/>
    </cofactor>
</comment>
<evidence type="ECO:0000256" key="5">
    <source>
        <dbReference type="ARBA" id="ARBA00023002"/>
    </source>
</evidence>
<feature type="domain" description="Amine oxidase" evidence="7">
    <location>
        <begin position="192"/>
        <end position="306"/>
    </location>
</feature>
<dbReference type="EMBL" id="CAJNOQ010008576">
    <property type="protein sequence ID" value="CAF1200886.1"/>
    <property type="molecule type" value="Genomic_DNA"/>
</dbReference>
<evidence type="ECO:0000313" key="8">
    <source>
        <dbReference type="EMBL" id="CAF1200886.1"/>
    </source>
</evidence>